<sequence>MSSEFKNQFCYVSTPEHQSTFYGKYIYIYTDKGQLSLTDDGLKFVGSKSNYSINYNEIKNIEMSNYSRIAKPFKLNFIKIVYTIDSIEHTVLLTPTSSGFTPVNKTNQLVNDCLSKLLEINRKIQNT</sequence>
<gene>
    <name evidence="1" type="ORF">KHX94_14200</name>
</gene>
<reference evidence="1 2" key="1">
    <citation type="journal article" date="2012" name="Int. J. Syst. Evol. Microbiol.">
        <title>Shewanella dokdonensis sp. nov., isolated from seawater.</title>
        <authorList>
            <person name="Sung H.R."/>
            <person name="Yoon J.H."/>
            <person name="Ghim S.Y."/>
        </authorList>
    </citation>
    <scope>NUCLEOTIDE SEQUENCE [LARGE SCALE GENOMIC DNA]</scope>
    <source>
        <strain evidence="1 2">DSM 23626</strain>
    </source>
</reference>
<evidence type="ECO:0008006" key="3">
    <source>
        <dbReference type="Google" id="ProtNLM"/>
    </source>
</evidence>
<evidence type="ECO:0000313" key="1">
    <source>
        <dbReference type="EMBL" id="QVK22493.1"/>
    </source>
</evidence>
<dbReference type="RefSeq" id="WP_213681147.1">
    <property type="nucleotide sequence ID" value="NZ_CP074572.1"/>
</dbReference>
<dbReference type="EMBL" id="CP074572">
    <property type="protein sequence ID" value="QVK22493.1"/>
    <property type="molecule type" value="Genomic_DNA"/>
</dbReference>
<keyword evidence="2" id="KW-1185">Reference proteome</keyword>
<proteinExistence type="predicted"/>
<evidence type="ECO:0000313" key="2">
    <source>
        <dbReference type="Proteomes" id="UP000676428"/>
    </source>
</evidence>
<accession>A0ABX8DCL0</accession>
<dbReference type="Proteomes" id="UP000676428">
    <property type="component" value="Chromosome"/>
</dbReference>
<protein>
    <recommendedName>
        <fullName evidence="3">HTH LytTR-type domain-containing protein</fullName>
    </recommendedName>
</protein>
<name>A0ABX8DCL0_9GAMM</name>
<organism evidence="1 2">
    <name type="scientific">Shewanella dokdonensis</name>
    <dbReference type="NCBI Taxonomy" id="712036"/>
    <lineage>
        <taxon>Bacteria</taxon>
        <taxon>Pseudomonadati</taxon>
        <taxon>Pseudomonadota</taxon>
        <taxon>Gammaproteobacteria</taxon>
        <taxon>Alteromonadales</taxon>
        <taxon>Shewanellaceae</taxon>
        <taxon>Shewanella</taxon>
    </lineage>
</organism>